<keyword evidence="2" id="KW-1185">Reference proteome</keyword>
<dbReference type="RefSeq" id="WP_378189092.1">
    <property type="nucleotide sequence ID" value="NZ_JBHMBK010000002.1"/>
</dbReference>
<dbReference type="Proteomes" id="UP001589535">
    <property type="component" value="Unassembled WGS sequence"/>
</dbReference>
<sequence length="43" mass="4999">MPVLKWRWITVTAVAAVTRTLELQLTETTRDLEDVRMPQDGTR</sequence>
<protein>
    <submittedName>
        <fullName evidence="1">Uncharacterized protein</fullName>
    </submittedName>
</protein>
<name>A0ABV5TVH3_9PSEU</name>
<gene>
    <name evidence="1" type="ORF">ACFFTO_02590</name>
</gene>
<evidence type="ECO:0000313" key="2">
    <source>
        <dbReference type="Proteomes" id="UP001589535"/>
    </source>
</evidence>
<accession>A0ABV5TVH3</accession>
<evidence type="ECO:0000313" key="1">
    <source>
        <dbReference type="EMBL" id="MFB9683057.1"/>
    </source>
</evidence>
<dbReference type="EMBL" id="JBHMBK010000002">
    <property type="protein sequence ID" value="MFB9683057.1"/>
    <property type="molecule type" value="Genomic_DNA"/>
</dbReference>
<proteinExistence type="predicted"/>
<organism evidence="1 2">
    <name type="scientific">Amycolatopsis plumensis</name>
    <dbReference type="NCBI Taxonomy" id="236508"/>
    <lineage>
        <taxon>Bacteria</taxon>
        <taxon>Bacillati</taxon>
        <taxon>Actinomycetota</taxon>
        <taxon>Actinomycetes</taxon>
        <taxon>Pseudonocardiales</taxon>
        <taxon>Pseudonocardiaceae</taxon>
        <taxon>Amycolatopsis</taxon>
    </lineage>
</organism>
<reference evidence="1 2" key="1">
    <citation type="submission" date="2024-09" db="EMBL/GenBank/DDBJ databases">
        <authorList>
            <person name="Sun Q."/>
            <person name="Mori K."/>
        </authorList>
    </citation>
    <scope>NUCLEOTIDE SEQUENCE [LARGE SCALE GENOMIC DNA]</scope>
    <source>
        <strain evidence="1 2">JCM 13852</strain>
    </source>
</reference>
<comment type="caution">
    <text evidence="1">The sequence shown here is derived from an EMBL/GenBank/DDBJ whole genome shotgun (WGS) entry which is preliminary data.</text>
</comment>